<dbReference type="PANTHER" id="PTHR24104">
    <property type="entry name" value="E3 UBIQUITIN-PROTEIN LIGASE NHLRC1-RELATED"/>
    <property type="match status" value="1"/>
</dbReference>
<dbReference type="CDD" id="cd05819">
    <property type="entry name" value="NHL"/>
    <property type="match status" value="1"/>
</dbReference>
<evidence type="ECO:0000256" key="3">
    <source>
        <dbReference type="SAM" id="Phobius"/>
    </source>
</evidence>
<dbReference type="InterPro" id="IPR011029">
    <property type="entry name" value="DEATH-like_dom_sf"/>
</dbReference>
<dbReference type="Pfam" id="PF01436">
    <property type="entry name" value="NHL"/>
    <property type="match status" value="2"/>
</dbReference>
<feature type="transmembrane region" description="Helical" evidence="3">
    <location>
        <begin position="159"/>
        <end position="178"/>
    </location>
</feature>
<dbReference type="InterPro" id="IPR011042">
    <property type="entry name" value="6-blade_b-propeller_TolB-like"/>
</dbReference>
<dbReference type="Proteomes" id="UP000663852">
    <property type="component" value="Unassembled WGS sequence"/>
</dbReference>
<evidence type="ECO:0000313" key="7">
    <source>
        <dbReference type="Proteomes" id="UP000663828"/>
    </source>
</evidence>
<accession>A0A815ZWM4</accession>
<dbReference type="GO" id="GO:0042981">
    <property type="term" value="P:regulation of apoptotic process"/>
    <property type="evidence" value="ECO:0007669"/>
    <property type="project" value="InterPro"/>
</dbReference>
<keyword evidence="3" id="KW-1133">Transmembrane helix</keyword>
<dbReference type="EMBL" id="CAJNOJ010000596">
    <property type="protein sequence ID" value="CAF1493074.1"/>
    <property type="molecule type" value="Genomic_DNA"/>
</dbReference>
<name>A0A815ZWM4_ADIRI</name>
<dbReference type="GO" id="GO:0008270">
    <property type="term" value="F:zinc ion binding"/>
    <property type="evidence" value="ECO:0007669"/>
    <property type="project" value="UniProtKB-KW"/>
</dbReference>
<dbReference type="AlphaFoldDB" id="A0A815ZWM4"/>
<evidence type="ECO:0000313" key="6">
    <source>
        <dbReference type="EMBL" id="CAF1590195.1"/>
    </source>
</evidence>
<dbReference type="EMBL" id="CAJNOR010006249">
    <property type="protein sequence ID" value="CAF1590195.1"/>
    <property type="molecule type" value="Genomic_DNA"/>
</dbReference>
<dbReference type="PANTHER" id="PTHR24104:SF25">
    <property type="entry name" value="PROTEIN LIN-41"/>
    <property type="match status" value="1"/>
</dbReference>
<evidence type="ECO:0000256" key="1">
    <source>
        <dbReference type="ARBA" id="ARBA00022737"/>
    </source>
</evidence>
<organism evidence="6 7">
    <name type="scientific">Adineta ricciae</name>
    <name type="common">Rotifer</name>
    <dbReference type="NCBI Taxonomy" id="249248"/>
    <lineage>
        <taxon>Eukaryota</taxon>
        <taxon>Metazoa</taxon>
        <taxon>Spiralia</taxon>
        <taxon>Gnathifera</taxon>
        <taxon>Rotifera</taxon>
        <taxon>Eurotatoria</taxon>
        <taxon>Bdelloidea</taxon>
        <taxon>Adinetida</taxon>
        <taxon>Adinetidae</taxon>
        <taxon>Adineta</taxon>
    </lineage>
</organism>
<dbReference type="Gene3D" id="2.120.10.30">
    <property type="entry name" value="TolB, C-terminal domain"/>
    <property type="match status" value="2"/>
</dbReference>
<reference evidence="6" key="1">
    <citation type="submission" date="2021-02" db="EMBL/GenBank/DDBJ databases">
        <authorList>
            <person name="Nowell W R."/>
        </authorList>
    </citation>
    <scope>NUCLEOTIDE SEQUENCE</scope>
</reference>
<keyword evidence="3" id="KW-0472">Membrane</keyword>
<keyword evidence="7" id="KW-1185">Reference proteome</keyword>
<proteinExistence type="predicted"/>
<keyword evidence="3" id="KW-0812">Transmembrane</keyword>
<protein>
    <recommendedName>
        <fullName evidence="4">DED domain-containing protein</fullName>
    </recommendedName>
</protein>
<dbReference type="InterPro" id="IPR001258">
    <property type="entry name" value="NHL_repeat"/>
</dbReference>
<evidence type="ECO:0000313" key="5">
    <source>
        <dbReference type="EMBL" id="CAF1493074.1"/>
    </source>
</evidence>
<dbReference type="Gene3D" id="1.10.533.10">
    <property type="entry name" value="Death Domain, Fas"/>
    <property type="match status" value="1"/>
</dbReference>
<evidence type="ECO:0000256" key="2">
    <source>
        <dbReference type="PROSITE-ProRule" id="PRU00504"/>
    </source>
</evidence>
<evidence type="ECO:0000259" key="4">
    <source>
        <dbReference type="PROSITE" id="PS50168"/>
    </source>
</evidence>
<dbReference type="InterPro" id="IPR050952">
    <property type="entry name" value="TRIM-NHL_E3_ligases"/>
</dbReference>
<dbReference type="SUPFAM" id="SSF47986">
    <property type="entry name" value="DEATH domain"/>
    <property type="match status" value="1"/>
</dbReference>
<dbReference type="PROSITE" id="PS51125">
    <property type="entry name" value="NHL"/>
    <property type="match status" value="2"/>
</dbReference>
<sequence length="499" mass="56878">MDHQHNTRTELTKILDNLSNDNRQRLYFLLSTDVPKYLCKDLTLTGTFQIVDYLFDNALITDRNYSYLIEALKRADCQSTANKLLAYEQAQQKTDKKDFMSLSVVSPSMINPRSIPYFLTKGKTVDMECESMNRKSKESHHRYSCVTTIFTKSTNIREIILFTLVLVLLIFLLVTVPGKYHYKTIDKVDREPLRSTFINADTVWSETGTFVAGGNYAGALLNQLSYPYGLYVDSNQTIYVADEQSHRIVAWDHGATEGRVVAGANGAGNRLNQLDKPSDVIVDERTNSIIICDYGNQRVVRWNLHNGTTGQVLLSNGDYFGLTMDNLGYLYVTDRSRNNIQRWRMGDTYATVVAGGNGKGDRLDQFDQPRYISVDQDYSIYISDWNNDRVMKWMAGAKEGMVVAGGQGKGNTSRQLSYPEGVVVDQRGTVYVVDQWNHRVMRWFKGETHGRLVIGGENMKDRSKQIYRPVGLAFDRYGNLYVVEHGNHRVQKFNINLVN</sequence>
<dbReference type="SUPFAM" id="SSF101898">
    <property type="entry name" value="NHL repeat"/>
    <property type="match status" value="1"/>
</dbReference>
<feature type="domain" description="DED" evidence="4">
    <location>
        <begin position="6"/>
        <end position="86"/>
    </location>
</feature>
<feature type="repeat" description="NHL" evidence="2">
    <location>
        <begin position="409"/>
        <end position="440"/>
    </location>
</feature>
<gene>
    <name evidence="5" type="ORF">EDS130_LOCUS42144</name>
    <name evidence="6" type="ORF">XAT740_LOCUS46474</name>
</gene>
<dbReference type="PROSITE" id="PS50168">
    <property type="entry name" value="DED"/>
    <property type="match status" value="1"/>
</dbReference>
<keyword evidence="1" id="KW-0677">Repeat</keyword>
<feature type="repeat" description="NHL" evidence="2">
    <location>
        <begin position="464"/>
        <end position="496"/>
    </location>
</feature>
<dbReference type="Proteomes" id="UP000663828">
    <property type="component" value="Unassembled WGS sequence"/>
</dbReference>
<dbReference type="InterPro" id="IPR001875">
    <property type="entry name" value="DED_dom"/>
</dbReference>
<comment type="caution">
    <text evidence="6">The sequence shown here is derived from an EMBL/GenBank/DDBJ whole genome shotgun (WGS) entry which is preliminary data.</text>
</comment>